<dbReference type="Proteomes" id="UP000770661">
    <property type="component" value="Unassembled WGS sequence"/>
</dbReference>
<organism evidence="3 4">
    <name type="scientific">Chionoecetes opilio</name>
    <name type="common">Atlantic snow crab</name>
    <name type="synonym">Cancer opilio</name>
    <dbReference type="NCBI Taxonomy" id="41210"/>
    <lineage>
        <taxon>Eukaryota</taxon>
        <taxon>Metazoa</taxon>
        <taxon>Ecdysozoa</taxon>
        <taxon>Arthropoda</taxon>
        <taxon>Crustacea</taxon>
        <taxon>Multicrustacea</taxon>
        <taxon>Malacostraca</taxon>
        <taxon>Eumalacostraca</taxon>
        <taxon>Eucarida</taxon>
        <taxon>Decapoda</taxon>
        <taxon>Pleocyemata</taxon>
        <taxon>Brachyura</taxon>
        <taxon>Eubrachyura</taxon>
        <taxon>Majoidea</taxon>
        <taxon>Majidae</taxon>
        <taxon>Chionoecetes</taxon>
    </lineage>
</organism>
<comment type="caution">
    <text evidence="3">The sequence shown here is derived from an EMBL/GenBank/DDBJ whole genome shotgun (WGS) entry which is preliminary data.</text>
</comment>
<keyword evidence="2" id="KW-0472">Membrane</keyword>
<evidence type="ECO:0000313" key="3">
    <source>
        <dbReference type="EMBL" id="KAG0723002.1"/>
    </source>
</evidence>
<evidence type="ECO:0000313" key="4">
    <source>
        <dbReference type="Proteomes" id="UP000770661"/>
    </source>
</evidence>
<feature type="region of interest" description="Disordered" evidence="1">
    <location>
        <begin position="14"/>
        <end position="36"/>
    </location>
</feature>
<protein>
    <submittedName>
        <fullName evidence="3">Uncharacterized protein</fullName>
    </submittedName>
</protein>
<sequence>MGNWLAGYVSGNASSGAESLMSRGLRQEGEGQERTAQAQNIVHDRLALRQPHLDEQQGVSLSHPHLISSKTASGARLTVSGTVVGTRDLLVSSFSHPYFSTSSSGGSASFTARIWMLDDAHVSRFLRRPRWSVVESIILVLMYTLCLFLLPKH</sequence>
<keyword evidence="2" id="KW-1133">Transmembrane helix</keyword>
<keyword evidence="2" id="KW-0812">Transmembrane</keyword>
<accession>A0A8J5CYM4</accession>
<name>A0A8J5CYM4_CHIOP</name>
<proteinExistence type="predicted"/>
<dbReference type="EMBL" id="JACEEZ010008803">
    <property type="protein sequence ID" value="KAG0723002.1"/>
    <property type="molecule type" value="Genomic_DNA"/>
</dbReference>
<evidence type="ECO:0000256" key="2">
    <source>
        <dbReference type="SAM" id="Phobius"/>
    </source>
</evidence>
<evidence type="ECO:0000256" key="1">
    <source>
        <dbReference type="SAM" id="MobiDB-lite"/>
    </source>
</evidence>
<feature type="transmembrane region" description="Helical" evidence="2">
    <location>
        <begin position="131"/>
        <end position="150"/>
    </location>
</feature>
<keyword evidence="4" id="KW-1185">Reference proteome</keyword>
<gene>
    <name evidence="3" type="ORF">GWK47_005760</name>
</gene>
<dbReference type="AlphaFoldDB" id="A0A8J5CYM4"/>
<reference evidence="3" key="1">
    <citation type="submission" date="2020-07" db="EMBL/GenBank/DDBJ databases">
        <title>The High-quality genome of the commercially important snow crab, Chionoecetes opilio.</title>
        <authorList>
            <person name="Jeong J.-H."/>
            <person name="Ryu S."/>
        </authorList>
    </citation>
    <scope>NUCLEOTIDE SEQUENCE</scope>
    <source>
        <strain evidence="3">MADBK_172401_WGS</strain>
        <tissue evidence="3">Digestive gland</tissue>
    </source>
</reference>